<sequence>MSAQDIILRPIITEASMEAMDDNKYTFEVATDANKTQVRQAVEELFQVKVVKVNILNVRGKLKRMGRYAGYTRKRRKAIVEVAEGQSIEIFPTTDEDSEE</sequence>
<dbReference type="FunFam" id="3.30.70.330:FF:000001">
    <property type="entry name" value="50S ribosomal protein L23"/>
    <property type="match status" value="1"/>
</dbReference>
<gene>
    <name evidence="6" type="primary">rplW</name>
    <name evidence="7" type="ORF">F6I34_05145</name>
</gene>
<dbReference type="SUPFAM" id="SSF54189">
    <property type="entry name" value="Ribosomal proteins S24e, L23 and L15e"/>
    <property type="match status" value="1"/>
</dbReference>
<dbReference type="GO" id="GO:0003735">
    <property type="term" value="F:structural constituent of ribosome"/>
    <property type="evidence" value="ECO:0007669"/>
    <property type="project" value="InterPro"/>
</dbReference>
<reference evidence="8" key="1">
    <citation type="submission" date="2019-09" db="EMBL/GenBank/DDBJ databases">
        <title>Draft genome sequence assemblies of isolates from the urinary tract.</title>
        <authorList>
            <person name="Mores C.R."/>
            <person name="Putonti C."/>
            <person name="Wolfe A.J."/>
        </authorList>
    </citation>
    <scope>NUCLEOTIDE SEQUENCE [LARGE SCALE GENOMIC DNA]</scope>
    <source>
        <strain evidence="8">UMB8614</strain>
    </source>
</reference>
<dbReference type="Proteomes" id="UP000326476">
    <property type="component" value="Unassembled WGS sequence"/>
</dbReference>
<organism evidence="7 8">
    <name type="scientific">Aerococcus tenax</name>
    <dbReference type="NCBI Taxonomy" id="3078812"/>
    <lineage>
        <taxon>Bacteria</taxon>
        <taxon>Bacillati</taxon>
        <taxon>Bacillota</taxon>
        <taxon>Bacilli</taxon>
        <taxon>Lactobacillales</taxon>
        <taxon>Aerococcaceae</taxon>
        <taxon>Aerococcus</taxon>
    </lineage>
</organism>
<dbReference type="InterPro" id="IPR013025">
    <property type="entry name" value="Ribosomal_uL23-like"/>
</dbReference>
<dbReference type="KEGG" id="aun:AWM73_06965"/>
<dbReference type="Gene3D" id="3.30.70.330">
    <property type="match status" value="1"/>
</dbReference>
<dbReference type="NCBIfam" id="NF004366">
    <property type="entry name" value="PRK05738.3-2"/>
    <property type="match status" value="1"/>
</dbReference>
<keyword evidence="8" id="KW-1185">Reference proteome</keyword>
<evidence type="ECO:0000256" key="6">
    <source>
        <dbReference type="HAMAP-Rule" id="MF_01369"/>
    </source>
</evidence>
<comment type="function">
    <text evidence="6">One of the early assembly proteins it binds 23S rRNA. One of the proteins that surrounds the polypeptide exit tunnel on the outside of the ribosome. Forms the main docking site for trigger factor binding to the ribosome.</text>
</comment>
<comment type="caution">
    <text evidence="7">The sequence shown here is derived from an EMBL/GenBank/DDBJ whole genome shotgun (WGS) entry which is preliminary data.</text>
</comment>
<dbReference type="Pfam" id="PF00276">
    <property type="entry name" value="Ribosomal_L23"/>
    <property type="match status" value="1"/>
</dbReference>
<dbReference type="GO" id="GO:0019843">
    <property type="term" value="F:rRNA binding"/>
    <property type="evidence" value="ECO:0007669"/>
    <property type="project" value="UniProtKB-UniRule"/>
</dbReference>
<evidence type="ECO:0000313" key="7">
    <source>
        <dbReference type="EMBL" id="KAA9240296.1"/>
    </source>
</evidence>
<comment type="subunit">
    <text evidence="6">Part of the 50S ribosomal subunit. Contacts protein L29, and trigger factor when it is bound to the ribosome.</text>
</comment>
<dbReference type="HAMAP" id="MF_01369_B">
    <property type="entry name" value="Ribosomal_uL23_B"/>
    <property type="match status" value="1"/>
</dbReference>
<evidence type="ECO:0000256" key="1">
    <source>
        <dbReference type="ARBA" id="ARBA00006700"/>
    </source>
</evidence>
<dbReference type="AlphaFoldDB" id="A0A0X8FFA0"/>
<evidence type="ECO:0000313" key="8">
    <source>
        <dbReference type="Proteomes" id="UP000326476"/>
    </source>
</evidence>
<dbReference type="EMBL" id="VYVN01000010">
    <property type="protein sequence ID" value="KAA9240296.1"/>
    <property type="molecule type" value="Genomic_DNA"/>
</dbReference>
<evidence type="ECO:0000256" key="4">
    <source>
        <dbReference type="ARBA" id="ARBA00022980"/>
    </source>
</evidence>
<dbReference type="OrthoDB" id="9793353at2"/>
<dbReference type="NCBIfam" id="NF004363">
    <property type="entry name" value="PRK05738.2-4"/>
    <property type="match status" value="1"/>
</dbReference>
<keyword evidence="5 6" id="KW-0687">Ribonucleoprotein</keyword>
<dbReference type="InterPro" id="IPR012678">
    <property type="entry name" value="Ribosomal_uL23/eL15/eS24_sf"/>
</dbReference>
<dbReference type="GO" id="GO:0006412">
    <property type="term" value="P:translation"/>
    <property type="evidence" value="ECO:0007669"/>
    <property type="project" value="UniProtKB-UniRule"/>
</dbReference>
<name>A0A0X8FFA0_9LACT</name>
<accession>A0A0X8FFA0</accession>
<dbReference type="PANTHER" id="PTHR11620">
    <property type="entry name" value="60S RIBOSOMAL PROTEIN L23A"/>
    <property type="match status" value="1"/>
</dbReference>
<keyword evidence="2 6" id="KW-0699">rRNA-binding</keyword>
<evidence type="ECO:0000256" key="5">
    <source>
        <dbReference type="ARBA" id="ARBA00023274"/>
    </source>
</evidence>
<dbReference type="RefSeq" id="WP_060778673.1">
    <property type="nucleotide sequence ID" value="NZ_CAJHLU010000011.1"/>
</dbReference>
<evidence type="ECO:0000256" key="3">
    <source>
        <dbReference type="ARBA" id="ARBA00022884"/>
    </source>
</evidence>
<proteinExistence type="inferred from homology"/>
<keyword evidence="3 6" id="KW-0694">RNA-binding</keyword>
<keyword evidence="4 6" id="KW-0689">Ribosomal protein</keyword>
<dbReference type="GeneID" id="89334712"/>
<protein>
    <recommendedName>
        <fullName evidence="6">Large ribosomal subunit protein uL23</fullName>
    </recommendedName>
</protein>
<comment type="similarity">
    <text evidence="1 6">Belongs to the universal ribosomal protein uL23 family.</text>
</comment>
<evidence type="ECO:0000256" key="2">
    <source>
        <dbReference type="ARBA" id="ARBA00022730"/>
    </source>
</evidence>
<dbReference type="GO" id="GO:1990904">
    <property type="term" value="C:ribonucleoprotein complex"/>
    <property type="evidence" value="ECO:0007669"/>
    <property type="project" value="UniProtKB-KW"/>
</dbReference>
<dbReference type="GO" id="GO:0005840">
    <property type="term" value="C:ribosome"/>
    <property type="evidence" value="ECO:0007669"/>
    <property type="project" value="UniProtKB-KW"/>
</dbReference>
<dbReference type="InterPro" id="IPR012677">
    <property type="entry name" value="Nucleotide-bd_a/b_plait_sf"/>
</dbReference>